<keyword evidence="2" id="KW-0489">Methyltransferase</keyword>
<dbReference type="InterPro" id="IPR029028">
    <property type="entry name" value="Alpha/beta_knot_MTases"/>
</dbReference>
<evidence type="ECO:0000256" key="3">
    <source>
        <dbReference type="ARBA" id="ARBA00022679"/>
    </source>
</evidence>
<dbReference type="Proteomes" id="UP001486565">
    <property type="component" value="Chromosome"/>
</dbReference>
<name>A0ABZ2Y2M1_9FIRM</name>
<dbReference type="PANTHER" id="PTHR33603">
    <property type="entry name" value="METHYLTRANSFERASE"/>
    <property type="match status" value="1"/>
</dbReference>
<evidence type="ECO:0000256" key="2">
    <source>
        <dbReference type="ARBA" id="ARBA00022603"/>
    </source>
</evidence>
<accession>A0ABZ2Y2M1</accession>
<evidence type="ECO:0000313" key="7">
    <source>
        <dbReference type="Proteomes" id="UP001486565"/>
    </source>
</evidence>
<dbReference type="Pfam" id="PF02590">
    <property type="entry name" value="SPOUT_MTase"/>
    <property type="match status" value="1"/>
</dbReference>
<evidence type="ECO:0000256" key="4">
    <source>
        <dbReference type="ARBA" id="ARBA00022691"/>
    </source>
</evidence>
<gene>
    <name evidence="6" type="ORF">QBE51_08315</name>
</gene>
<dbReference type="SUPFAM" id="SSF75217">
    <property type="entry name" value="alpha/beta knot"/>
    <property type="match status" value="1"/>
</dbReference>
<organism evidence="6 7">
    <name type="scientific">Defluviitalea saccharophila</name>
    <dbReference type="NCBI Taxonomy" id="879970"/>
    <lineage>
        <taxon>Bacteria</taxon>
        <taxon>Bacillati</taxon>
        <taxon>Bacillota</taxon>
        <taxon>Clostridia</taxon>
        <taxon>Lachnospirales</taxon>
        <taxon>Defluviitaleaceae</taxon>
        <taxon>Defluviitalea</taxon>
    </lineage>
</organism>
<sequence>MNYKIYVVGTKLQKFYDNAIKEYNKRLSRYCKCSLLFVKNKEELLKKLSPKSYKICISSCGIQLSSEELAHKINHFGVSGKSDIAIIIGTNELPYDECLSIGPMDMDLGLMATILFEQIYRSYRIINNQPYHK</sequence>
<proteinExistence type="inferred from homology"/>
<evidence type="ECO:0000256" key="1">
    <source>
        <dbReference type="ARBA" id="ARBA00022552"/>
    </source>
</evidence>
<keyword evidence="3" id="KW-0808">Transferase</keyword>
<dbReference type="RefSeq" id="WP_341875837.1">
    <property type="nucleotide sequence ID" value="NZ_CP121687.1"/>
</dbReference>
<reference evidence="6 7" key="1">
    <citation type="submission" date="2023-03" db="EMBL/GenBank/DDBJ databases">
        <title>Novel Species.</title>
        <authorList>
            <person name="Ma S."/>
        </authorList>
    </citation>
    <scope>NUCLEOTIDE SEQUENCE [LARGE SCALE GENOMIC DNA]</scope>
    <source>
        <strain evidence="6 7">LIND6LT2</strain>
    </source>
</reference>
<dbReference type="InterPro" id="IPR003742">
    <property type="entry name" value="RlmH-like"/>
</dbReference>
<dbReference type="Gene3D" id="3.40.1280.10">
    <property type="match status" value="1"/>
</dbReference>
<dbReference type="InterPro" id="IPR029026">
    <property type="entry name" value="tRNA_m1G_MTases_N"/>
</dbReference>
<dbReference type="PANTHER" id="PTHR33603:SF1">
    <property type="entry name" value="RIBOSOMAL RNA LARGE SUBUNIT METHYLTRANSFERASE H"/>
    <property type="match status" value="1"/>
</dbReference>
<keyword evidence="1" id="KW-0698">rRNA processing</keyword>
<evidence type="ECO:0000256" key="5">
    <source>
        <dbReference type="ARBA" id="ARBA00038303"/>
    </source>
</evidence>
<dbReference type="CDD" id="cd18081">
    <property type="entry name" value="RlmH-like"/>
    <property type="match status" value="1"/>
</dbReference>
<evidence type="ECO:0000313" key="6">
    <source>
        <dbReference type="EMBL" id="WZL68831.1"/>
    </source>
</evidence>
<keyword evidence="7" id="KW-1185">Reference proteome</keyword>
<keyword evidence="4" id="KW-0949">S-adenosyl-L-methionine</keyword>
<comment type="similarity">
    <text evidence="5">Belongs to the RNA methyltransferase RlmH family.</text>
</comment>
<protein>
    <submittedName>
        <fullName evidence="6">23S rRNA (Pseudouridine(1915)-N(3))-methyltransferase RlmH</fullName>
    </submittedName>
</protein>
<dbReference type="EMBL" id="CP121687">
    <property type="protein sequence ID" value="WZL68831.1"/>
    <property type="molecule type" value="Genomic_DNA"/>
</dbReference>